<evidence type="ECO:0000313" key="9">
    <source>
        <dbReference type="Proteomes" id="UP001566331"/>
    </source>
</evidence>
<comment type="caution">
    <text evidence="8">The sequence shown here is derived from an EMBL/GenBank/DDBJ whole genome shotgun (WGS) entry which is preliminary data.</text>
</comment>
<evidence type="ECO:0000256" key="4">
    <source>
        <dbReference type="ARBA" id="ARBA00022452"/>
    </source>
</evidence>
<comment type="subcellular location">
    <subcellularLocation>
        <location evidence="1">Cell outer membrane</location>
    </subcellularLocation>
</comment>
<evidence type="ECO:0000256" key="5">
    <source>
        <dbReference type="ARBA" id="ARBA00022692"/>
    </source>
</evidence>
<evidence type="ECO:0000256" key="3">
    <source>
        <dbReference type="ARBA" id="ARBA00022448"/>
    </source>
</evidence>
<dbReference type="InterPro" id="IPR003423">
    <property type="entry name" value="OMP_efflux"/>
</dbReference>
<dbReference type="PANTHER" id="PTHR30026:SF21">
    <property type="entry name" value="SLR1270 PROTEIN"/>
    <property type="match status" value="1"/>
</dbReference>
<keyword evidence="4" id="KW-1134">Transmembrane beta strand</keyword>
<dbReference type="Proteomes" id="UP001566331">
    <property type="component" value="Unassembled WGS sequence"/>
</dbReference>
<gene>
    <name evidence="8" type="ORF">AB6713_03400</name>
</gene>
<dbReference type="InterPro" id="IPR051906">
    <property type="entry name" value="TolC-like"/>
</dbReference>
<dbReference type="SUPFAM" id="SSF56954">
    <property type="entry name" value="Outer membrane efflux proteins (OEP)"/>
    <property type="match status" value="1"/>
</dbReference>
<dbReference type="Pfam" id="PF02321">
    <property type="entry name" value="OEP"/>
    <property type="match status" value="1"/>
</dbReference>
<keyword evidence="9" id="KW-1185">Reference proteome</keyword>
<keyword evidence="3" id="KW-0813">Transport</keyword>
<keyword evidence="7" id="KW-0998">Cell outer membrane</keyword>
<dbReference type="Gene3D" id="1.20.1600.10">
    <property type="entry name" value="Outer membrane efflux proteins (OEP)"/>
    <property type="match status" value="1"/>
</dbReference>
<evidence type="ECO:0000256" key="1">
    <source>
        <dbReference type="ARBA" id="ARBA00004442"/>
    </source>
</evidence>
<protein>
    <submittedName>
        <fullName evidence="8">TolC family protein</fullName>
    </submittedName>
</protein>
<proteinExistence type="inferred from homology"/>
<reference evidence="8 9" key="1">
    <citation type="submission" date="2024-07" db="EMBL/GenBank/DDBJ databases">
        <title>Luteimonas salilacus sp. nov., isolated from the shore soil of Salt Lake in Tibet of China.</title>
        <authorList>
            <person name="Zhang X."/>
            <person name="Li A."/>
        </authorList>
    </citation>
    <scope>NUCLEOTIDE SEQUENCE [LARGE SCALE GENOMIC DNA]</scope>
    <source>
        <strain evidence="8 9">B3-2-R+30</strain>
    </source>
</reference>
<evidence type="ECO:0000256" key="2">
    <source>
        <dbReference type="ARBA" id="ARBA00007613"/>
    </source>
</evidence>
<evidence type="ECO:0000256" key="7">
    <source>
        <dbReference type="ARBA" id="ARBA00023237"/>
    </source>
</evidence>
<keyword evidence="6" id="KW-0472">Membrane</keyword>
<keyword evidence="5" id="KW-0812">Transmembrane</keyword>
<evidence type="ECO:0000256" key="6">
    <source>
        <dbReference type="ARBA" id="ARBA00023136"/>
    </source>
</evidence>
<name>A0ABV4HLR5_9GAMM</name>
<dbReference type="PANTHER" id="PTHR30026">
    <property type="entry name" value="OUTER MEMBRANE PROTEIN TOLC"/>
    <property type="match status" value="1"/>
</dbReference>
<accession>A0ABV4HLR5</accession>
<dbReference type="EMBL" id="JBFWIC010000003">
    <property type="protein sequence ID" value="MEZ0473664.1"/>
    <property type="molecule type" value="Genomic_DNA"/>
</dbReference>
<dbReference type="RefSeq" id="WP_370562986.1">
    <property type="nucleotide sequence ID" value="NZ_JBFWIB010000002.1"/>
</dbReference>
<comment type="similarity">
    <text evidence="2">Belongs to the outer membrane factor (OMF) (TC 1.B.17) family.</text>
</comment>
<sequence length="400" mass="43852">MFAAPLEISLPEAVRRASERVPMLEARRASVEAARQESHRAGALPDPTLIVGISNLPVTGSDAFDDAIDPMTMKWIGLRQAFPARAKREAQRSLALRRTDEAQALETAERLDVQRASAEAWIGLWARQRELQKLHALREQVQLAARLAKAGVGSGGSLNDALAAEAAVLELDNRIAAAEAAQVEAREALHRWVGETADGGLRAADTTPDFTTTPYSQSELLAALDRLPALQPVDAQLETAAAEVDAARAEKRPDWSVTASYGQREASRSDMLMLEFGVGLPLFTRNRQDRGVAARQANYQAALATREDRRRQLVARIRAAFAQWEGSKRVVALHEDAQIPLARDRSSTALAAYRAGGELRPWLDAHQDELELHLMHVQHLAQLGRAWTAVSFLLTSETQP</sequence>
<organism evidence="8 9">
    <name type="scientific">Luteimonas salinilitoris</name>
    <dbReference type="NCBI Taxonomy" id="3237697"/>
    <lineage>
        <taxon>Bacteria</taxon>
        <taxon>Pseudomonadati</taxon>
        <taxon>Pseudomonadota</taxon>
        <taxon>Gammaproteobacteria</taxon>
        <taxon>Lysobacterales</taxon>
        <taxon>Lysobacteraceae</taxon>
        <taxon>Luteimonas</taxon>
    </lineage>
</organism>
<evidence type="ECO:0000313" key="8">
    <source>
        <dbReference type="EMBL" id="MEZ0473664.1"/>
    </source>
</evidence>